<dbReference type="RefSeq" id="WP_009114586.1">
    <property type="nucleotide sequence ID" value="NZ_CP034036.1"/>
</dbReference>
<evidence type="ECO:0000313" key="13">
    <source>
        <dbReference type="Proteomes" id="UP000303847"/>
    </source>
</evidence>
<dbReference type="EMBL" id="CP034036">
    <property type="protein sequence ID" value="QCR06223.1"/>
    <property type="molecule type" value="Genomic_DNA"/>
</dbReference>
<evidence type="ECO:0000256" key="7">
    <source>
        <dbReference type="ARBA" id="ARBA00023136"/>
    </source>
</evidence>
<dbReference type="FunFam" id="1.10.3470.10:FF:000001">
    <property type="entry name" value="Vitamin B12 ABC transporter permease BtuC"/>
    <property type="match status" value="1"/>
</dbReference>
<feature type="transmembrane region" description="Helical" evidence="9">
    <location>
        <begin position="324"/>
        <end position="342"/>
    </location>
</feature>
<feature type="transmembrane region" description="Helical" evidence="9">
    <location>
        <begin position="208"/>
        <end position="230"/>
    </location>
</feature>
<feature type="transmembrane region" description="Helical" evidence="9">
    <location>
        <begin position="297"/>
        <end position="318"/>
    </location>
</feature>
<feature type="transmembrane region" description="Helical" evidence="9">
    <location>
        <begin position="242"/>
        <end position="264"/>
    </location>
</feature>
<feature type="transmembrane region" description="Helical" evidence="9">
    <location>
        <begin position="136"/>
        <end position="155"/>
    </location>
</feature>
<organism evidence="10 12">
    <name type="scientific">Brenneria nigrifluens DSM 30175 = ATCC 13028</name>
    <dbReference type="NCBI Taxonomy" id="1121120"/>
    <lineage>
        <taxon>Bacteria</taxon>
        <taxon>Pseudomonadati</taxon>
        <taxon>Pseudomonadota</taxon>
        <taxon>Gammaproteobacteria</taxon>
        <taxon>Enterobacterales</taxon>
        <taxon>Pectobacteriaceae</taxon>
        <taxon>Brenneria</taxon>
    </lineage>
</organism>
<evidence type="ECO:0000256" key="1">
    <source>
        <dbReference type="ARBA" id="ARBA00004651"/>
    </source>
</evidence>
<comment type="subcellular location">
    <subcellularLocation>
        <location evidence="1">Cell membrane</location>
        <topology evidence="1">Multi-pass membrane protein</topology>
    </subcellularLocation>
</comment>
<dbReference type="GO" id="GO:0042935">
    <property type="term" value="P:achromobactin transport"/>
    <property type="evidence" value="ECO:0007669"/>
    <property type="project" value="UniProtKB-ARBA"/>
</dbReference>
<proteinExistence type="inferred from homology"/>
<feature type="transmembrane region" description="Helical" evidence="9">
    <location>
        <begin position="167"/>
        <end position="188"/>
    </location>
</feature>
<comment type="similarity">
    <text evidence="2">Belongs to the binding-protein-dependent transport system permease family. FecCD subfamily.</text>
</comment>
<dbReference type="GO" id="GO:0005886">
    <property type="term" value="C:plasma membrane"/>
    <property type="evidence" value="ECO:0007669"/>
    <property type="project" value="UniProtKB-SubCell"/>
</dbReference>
<feature type="transmembrane region" description="Helical" evidence="9">
    <location>
        <begin position="270"/>
        <end position="290"/>
    </location>
</feature>
<dbReference type="Gene3D" id="1.10.3470.10">
    <property type="entry name" value="ABC transporter involved in vitamin B12 uptake, BtuC"/>
    <property type="match status" value="1"/>
</dbReference>
<dbReference type="GO" id="GO:0022857">
    <property type="term" value="F:transmembrane transporter activity"/>
    <property type="evidence" value="ECO:0007669"/>
    <property type="project" value="InterPro"/>
</dbReference>
<dbReference type="Proteomes" id="UP000295985">
    <property type="component" value="Unassembled WGS sequence"/>
</dbReference>
<gene>
    <name evidence="10" type="ORF">DDT54_14640</name>
    <name evidence="11" type="ORF">EH206_19955</name>
</gene>
<feature type="transmembrane region" description="Helical" evidence="9">
    <location>
        <begin position="26"/>
        <end position="48"/>
    </location>
</feature>
<feature type="transmembrane region" description="Helical" evidence="9">
    <location>
        <begin position="80"/>
        <end position="97"/>
    </location>
</feature>
<reference evidence="10 12" key="1">
    <citation type="submission" date="2018-04" db="EMBL/GenBank/DDBJ databases">
        <title>Brenneria corticis sp.nov.</title>
        <authorList>
            <person name="Li Y."/>
        </authorList>
    </citation>
    <scope>NUCLEOTIDE SEQUENCE [LARGE SCALE GENOMIC DNA]</scope>
    <source>
        <strain evidence="10 12">LMG 2694</strain>
    </source>
</reference>
<comment type="function">
    <text evidence="8">Part of the binding-protein-dependent transport system CbrABCD for uptake of the siderophore achromobactin. Probably responsible for the translocation of the substrate across the membrane.</text>
</comment>
<keyword evidence="3" id="KW-0813">Transport</keyword>
<name>A0A2U1UP66_9GAMM</name>
<evidence type="ECO:0000256" key="2">
    <source>
        <dbReference type="ARBA" id="ARBA00007935"/>
    </source>
</evidence>
<dbReference type="CDD" id="cd06550">
    <property type="entry name" value="TM_ABC_iron-siderophores_like"/>
    <property type="match status" value="1"/>
</dbReference>
<evidence type="ECO:0000313" key="11">
    <source>
        <dbReference type="EMBL" id="QCR06223.1"/>
    </source>
</evidence>
<dbReference type="EMBL" id="QDKK01000024">
    <property type="protein sequence ID" value="PWC23478.1"/>
    <property type="molecule type" value="Genomic_DNA"/>
</dbReference>
<evidence type="ECO:0000256" key="9">
    <source>
        <dbReference type="SAM" id="Phobius"/>
    </source>
</evidence>
<evidence type="ECO:0000256" key="3">
    <source>
        <dbReference type="ARBA" id="ARBA00022448"/>
    </source>
</evidence>
<dbReference type="PANTHER" id="PTHR30472:SF1">
    <property type="entry name" value="FE(3+) DICITRATE TRANSPORT SYSTEM PERMEASE PROTEIN FECC-RELATED"/>
    <property type="match status" value="1"/>
</dbReference>
<dbReference type="InterPro" id="IPR000522">
    <property type="entry name" value="ABC_transptr_permease_BtuC"/>
</dbReference>
<dbReference type="SUPFAM" id="SSF81345">
    <property type="entry name" value="ABC transporter involved in vitamin B12 uptake, BtuC"/>
    <property type="match status" value="1"/>
</dbReference>
<keyword evidence="13" id="KW-1185">Reference proteome</keyword>
<accession>A0A2U1UP66</accession>
<evidence type="ECO:0000256" key="5">
    <source>
        <dbReference type="ARBA" id="ARBA00022692"/>
    </source>
</evidence>
<protein>
    <submittedName>
        <fullName evidence="10">Fe(3+)-siderophore ABC transporter permease</fullName>
    </submittedName>
</protein>
<keyword evidence="6 9" id="KW-1133">Transmembrane helix</keyword>
<dbReference type="GO" id="GO:0033214">
    <property type="term" value="P:siderophore-iron import into cell"/>
    <property type="evidence" value="ECO:0007669"/>
    <property type="project" value="TreeGrafter"/>
</dbReference>
<evidence type="ECO:0000256" key="8">
    <source>
        <dbReference type="ARBA" id="ARBA00053987"/>
    </source>
</evidence>
<dbReference type="AlphaFoldDB" id="A0A2U1UP66"/>
<feature type="transmembrane region" description="Helical" evidence="9">
    <location>
        <begin position="109"/>
        <end position="130"/>
    </location>
</feature>
<dbReference type="OrthoDB" id="9055647at2"/>
<evidence type="ECO:0000313" key="10">
    <source>
        <dbReference type="EMBL" id="PWC23478.1"/>
    </source>
</evidence>
<dbReference type="Pfam" id="PF01032">
    <property type="entry name" value="FecCD"/>
    <property type="match status" value="1"/>
</dbReference>
<dbReference type="NCBIfam" id="NF007760">
    <property type="entry name" value="PRK10441.1"/>
    <property type="match status" value="1"/>
</dbReference>
<keyword evidence="4" id="KW-1003">Cell membrane</keyword>
<reference evidence="11 13" key="2">
    <citation type="submission" date="2018-11" db="EMBL/GenBank/DDBJ databases">
        <title>Genome sequences of Brenneria nigrifluens and Brenneria rubrifaciens.</title>
        <authorList>
            <person name="Poret-Peterson A.T."/>
            <person name="McClean A.E."/>
            <person name="Kluepfel D.A."/>
        </authorList>
    </citation>
    <scope>NUCLEOTIDE SEQUENCE [LARGE SCALE GENOMIC DNA]</scope>
    <source>
        <strain evidence="11 13">ATCC 13028</strain>
    </source>
</reference>
<keyword evidence="7 9" id="KW-0472">Membrane</keyword>
<dbReference type="PANTHER" id="PTHR30472">
    <property type="entry name" value="FERRIC ENTEROBACTIN TRANSPORT SYSTEM PERMEASE PROTEIN"/>
    <property type="match status" value="1"/>
</dbReference>
<dbReference type="Proteomes" id="UP000303847">
    <property type="component" value="Chromosome"/>
</dbReference>
<evidence type="ECO:0000313" key="12">
    <source>
        <dbReference type="Proteomes" id="UP000295985"/>
    </source>
</evidence>
<dbReference type="InterPro" id="IPR037294">
    <property type="entry name" value="ABC_BtuC-like"/>
</dbReference>
<evidence type="ECO:0000256" key="4">
    <source>
        <dbReference type="ARBA" id="ARBA00022475"/>
    </source>
</evidence>
<sequence>MSHHPTHHDAVRPAPFFLQRGRLRRLSGVAIALGVIALAAVASLMLGAKSIPPQTVWLSLTGQLANADSTIILNARLPRTLAGIIVGMALGGAGAVIQALTRNPLADPGILGVNAGASFAIVLGITLFGITGMASWLGFAWGGVLVTSIVVWIIGTLSGGRINPVRLTLAGVALSAVLTGITSSISLLNPQAFDQLRIWEAGTLDVRSMHNIALATPTIILGCILALMAARSLNTLSMGEDIAAALGTNVILVRCLAMLAIMLLCGSATALVGPIGFVGLMIPHIARWWAGSDQRWILIYSLLFAPILLLCADIAGRLLVPGELRVSIVTAFIGAPVLIWLVRQRKA</sequence>
<evidence type="ECO:0000256" key="6">
    <source>
        <dbReference type="ARBA" id="ARBA00022989"/>
    </source>
</evidence>
<keyword evidence="5 9" id="KW-0812">Transmembrane</keyword>